<name>A0A6A6CP57_ZASCE</name>
<dbReference type="OrthoDB" id="3341310at2759"/>
<organism evidence="2 3">
    <name type="scientific">Zasmidium cellare ATCC 36951</name>
    <dbReference type="NCBI Taxonomy" id="1080233"/>
    <lineage>
        <taxon>Eukaryota</taxon>
        <taxon>Fungi</taxon>
        <taxon>Dikarya</taxon>
        <taxon>Ascomycota</taxon>
        <taxon>Pezizomycotina</taxon>
        <taxon>Dothideomycetes</taxon>
        <taxon>Dothideomycetidae</taxon>
        <taxon>Mycosphaerellales</taxon>
        <taxon>Mycosphaerellaceae</taxon>
        <taxon>Zasmidium</taxon>
    </lineage>
</organism>
<dbReference type="RefSeq" id="XP_033669332.1">
    <property type="nucleotide sequence ID" value="XM_033812275.1"/>
</dbReference>
<dbReference type="PANTHER" id="PTHR42951:SF4">
    <property type="entry name" value="ACYL-COENZYME A THIOESTERASE MBLAC2"/>
    <property type="match status" value="1"/>
</dbReference>
<evidence type="ECO:0000313" key="2">
    <source>
        <dbReference type="EMBL" id="KAF2168443.1"/>
    </source>
</evidence>
<reference evidence="2" key="1">
    <citation type="journal article" date="2020" name="Stud. Mycol.">
        <title>101 Dothideomycetes genomes: a test case for predicting lifestyles and emergence of pathogens.</title>
        <authorList>
            <person name="Haridas S."/>
            <person name="Albert R."/>
            <person name="Binder M."/>
            <person name="Bloem J."/>
            <person name="Labutti K."/>
            <person name="Salamov A."/>
            <person name="Andreopoulos B."/>
            <person name="Baker S."/>
            <person name="Barry K."/>
            <person name="Bills G."/>
            <person name="Bluhm B."/>
            <person name="Cannon C."/>
            <person name="Castanera R."/>
            <person name="Culley D."/>
            <person name="Daum C."/>
            <person name="Ezra D."/>
            <person name="Gonzalez J."/>
            <person name="Henrissat B."/>
            <person name="Kuo A."/>
            <person name="Liang C."/>
            <person name="Lipzen A."/>
            <person name="Lutzoni F."/>
            <person name="Magnuson J."/>
            <person name="Mondo S."/>
            <person name="Nolan M."/>
            <person name="Ohm R."/>
            <person name="Pangilinan J."/>
            <person name="Park H.-J."/>
            <person name="Ramirez L."/>
            <person name="Alfaro M."/>
            <person name="Sun H."/>
            <person name="Tritt A."/>
            <person name="Yoshinaga Y."/>
            <person name="Zwiers L.-H."/>
            <person name="Turgeon B."/>
            <person name="Goodwin S."/>
            <person name="Spatafora J."/>
            <person name="Crous P."/>
            <person name="Grigoriev I."/>
        </authorList>
    </citation>
    <scope>NUCLEOTIDE SEQUENCE</scope>
    <source>
        <strain evidence="2">ATCC 36951</strain>
    </source>
</reference>
<dbReference type="Proteomes" id="UP000799537">
    <property type="component" value="Unassembled WGS sequence"/>
</dbReference>
<keyword evidence="3" id="KW-1185">Reference proteome</keyword>
<proteinExistence type="predicted"/>
<dbReference type="EMBL" id="ML993590">
    <property type="protein sequence ID" value="KAF2168443.1"/>
    <property type="molecule type" value="Genomic_DNA"/>
</dbReference>
<dbReference type="PANTHER" id="PTHR42951">
    <property type="entry name" value="METALLO-BETA-LACTAMASE DOMAIN-CONTAINING"/>
    <property type="match status" value="1"/>
</dbReference>
<dbReference type="SMART" id="SM00849">
    <property type="entry name" value="Lactamase_B"/>
    <property type="match status" value="1"/>
</dbReference>
<dbReference type="GeneID" id="54565547"/>
<protein>
    <recommendedName>
        <fullName evidence="1">Metallo-beta-lactamase domain-containing protein</fullName>
    </recommendedName>
</protein>
<sequence>MAVVNSKQTASFKTERINKSTFLVVEDDAFREHPFIYVKIHPKAPIIVLSDTGCDEPSAKSKNADFTHLRDYLENFPIKSNSKKPLNPGGHRQYYIICTHCHYDHIGGISQFLEGGRTEIIASAAGKDFIESDLEAHGLFKYIDKVAPYYQVTHWAQAWERLQCPIQHHNDDYTVQARKPIDLGMTFIHTPGHTQDELAWYDHDEMHVYVGDSLYEEGEDGMAIEFPAEGSFVEWAFAMHKVQYLVRGENARSAARAEKEDDDGWCQVAKRVKLAAGHQTHSADAEPFLEKVGQFWWDTLAGKVPVIKKQYKRGEAYYTWREKDGKSGLSFHAPARLMDEARKFFEGTGVFATGHLGSDFPG</sequence>
<evidence type="ECO:0000259" key="1">
    <source>
        <dbReference type="SMART" id="SM00849"/>
    </source>
</evidence>
<dbReference type="InterPro" id="IPR050855">
    <property type="entry name" value="NDM-1-like"/>
</dbReference>
<dbReference type="Gene3D" id="3.60.15.10">
    <property type="entry name" value="Ribonuclease Z/Hydroxyacylglutathione hydrolase-like"/>
    <property type="match status" value="1"/>
</dbReference>
<dbReference type="InterPro" id="IPR001279">
    <property type="entry name" value="Metallo-B-lactamas"/>
</dbReference>
<dbReference type="SUPFAM" id="SSF56281">
    <property type="entry name" value="Metallo-hydrolase/oxidoreductase"/>
    <property type="match status" value="1"/>
</dbReference>
<dbReference type="InterPro" id="IPR036866">
    <property type="entry name" value="RibonucZ/Hydroxyglut_hydro"/>
</dbReference>
<evidence type="ECO:0000313" key="3">
    <source>
        <dbReference type="Proteomes" id="UP000799537"/>
    </source>
</evidence>
<feature type="domain" description="Metallo-beta-lactamase" evidence="1">
    <location>
        <begin position="18"/>
        <end position="278"/>
    </location>
</feature>
<dbReference type="CDD" id="cd06262">
    <property type="entry name" value="metallo-hydrolase-like_MBL-fold"/>
    <property type="match status" value="1"/>
</dbReference>
<dbReference type="AlphaFoldDB" id="A0A6A6CP57"/>
<accession>A0A6A6CP57</accession>
<dbReference type="Pfam" id="PF00753">
    <property type="entry name" value="Lactamase_B"/>
    <property type="match status" value="1"/>
</dbReference>
<gene>
    <name evidence="2" type="ORF">M409DRAFT_53122</name>
</gene>